<dbReference type="Proteomes" id="UP000319941">
    <property type="component" value="Unassembled WGS sequence"/>
</dbReference>
<feature type="signal peptide" evidence="1">
    <location>
        <begin position="1"/>
        <end position="32"/>
    </location>
</feature>
<keyword evidence="3" id="KW-1185">Reference proteome</keyword>
<name>A0A558HU93_9GAMM</name>
<evidence type="ECO:0000313" key="2">
    <source>
        <dbReference type="EMBL" id="TVU72674.1"/>
    </source>
</evidence>
<dbReference type="STRING" id="553385.GCA_000591415_01798"/>
<dbReference type="EMBL" id="VNFH01000002">
    <property type="protein sequence ID" value="TVU72674.1"/>
    <property type="molecule type" value="Genomic_DNA"/>
</dbReference>
<protein>
    <recommendedName>
        <fullName evidence="4">CreA family protein</fullName>
    </recommendedName>
</protein>
<dbReference type="InterPro" id="IPR010292">
    <property type="entry name" value="Uncharacterised_CreA"/>
</dbReference>
<dbReference type="AlphaFoldDB" id="A0A558HU93"/>
<dbReference type="PROSITE" id="PS51257">
    <property type="entry name" value="PROKAR_LIPOPROTEIN"/>
    <property type="match status" value="1"/>
</dbReference>
<sequence length="171" mass="18573">MTRLRRTNSRTVSRTASRTALLGVIASGLLLAGCDDNEVGDVSLGLFTTKDIKIESLIDPQVPGVTCHLSNIEANLDFSDPSDMSIACRQTGPITAEMIADIDTSKSGEEVYRKSKSILLKSLKIRRILDRNSQSLLYIAYSTKETSGSFKHALSSVPLWGSNAWQAPAAR</sequence>
<accession>A0A558HU93</accession>
<proteinExistence type="predicted"/>
<reference evidence="2 3" key="1">
    <citation type="submission" date="2019-07" db="EMBL/GenBank/DDBJ databases">
        <title>Diversity of Bacteria from Kongsfjorden, Arctic.</title>
        <authorList>
            <person name="Yu Y."/>
        </authorList>
    </citation>
    <scope>NUCLEOTIDE SEQUENCE [LARGE SCALE GENOMIC DNA]</scope>
    <source>
        <strain evidence="2 3">SM1923</strain>
    </source>
</reference>
<dbReference type="PANTHER" id="PTHR37952">
    <property type="match status" value="1"/>
</dbReference>
<keyword evidence="1" id="KW-0732">Signal</keyword>
<evidence type="ECO:0000313" key="3">
    <source>
        <dbReference type="Proteomes" id="UP000319941"/>
    </source>
</evidence>
<dbReference type="OrthoDB" id="9788409at2"/>
<dbReference type="RefSeq" id="WP_088743108.1">
    <property type="nucleotide sequence ID" value="NZ_CAWOWR010000076.1"/>
</dbReference>
<dbReference type="PANTHER" id="PTHR37952:SF2">
    <property type="entry name" value="PROTEIN CREA"/>
    <property type="match status" value="1"/>
</dbReference>
<dbReference type="GO" id="GO:0005829">
    <property type="term" value="C:cytosol"/>
    <property type="evidence" value="ECO:0007669"/>
    <property type="project" value="TreeGrafter"/>
</dbReference>
<gene>
    <name evidence="2" type="ORF">FQP86_03080</name>
</gene>
<feature type="chain" id="PRO_5021730273" description="CreA family protein" evidence="1">
    <location>
        <begin position="33"/>
        <end position="171"/>
    </location>
</feature>
<organism evidence="2 3">
    <name type="scientific">Cobetia crustatorum</name>
    <dbReference type="NCBI Taxonomy" id="553385"/>
    <lineage>
        <taxon>Bacteria</taxon>
        <taxon>Pseudomonadati</taxon>
        <taxon>Pseudomonadota</taxon>
        <taxon>Gammaproteobacteria</taxon>
        <taxon>Oceanospirillales</taxon>
        <taxon>Halomonadaceae</taxon>
        <taxon>Cobetia</taxon>
    </lineage>
</organism>
<dbReference type="PIRSF" id="PIRSF003174">
    <property type="entry name" value="CreA"/>
    <property type="match status" value="1"/>
</dbReference>
<evidence type="ECO:0008006" key="4">
    <source>
        <dbReference type="Google" id="ProtNLM"/>
    </source>
</evidence>
<comment type="caution">
    <text evidence="2">The sequence shown here is derived from an EMBL/GenBank/DDBJ whole genome shotgun (WGS) entry which is preliminary data.</text>
</comment>
<dbReference type="Pfam" id="PF05981">
    <property type="entry name" value="CreA"/>
    <property type="match status" value="1"/>
</dbReference>
<evidence type="ECO:0000256" key="1">
    <source>
        <dbReference type="SAM" id="SignalP"/>
    </source>
</evidence>